<evidence type="ECO:0000313" key="1">
    <source>
        <dbReference type="EMBL" id="EPQ57722.1"/>
    </source>
</evidence>
<proteinExistence type="predicted"/>
<organism evidence="1 2">
    <name type="scientific">Gloeophyllum trabeum (strain ATCC 11539 / FP-39264 / Madison 617)</name>
    <name type="common">Brown rot fungus</name>
    <dbReference type="NCBI Taxonomy" id="670483"/>
    <lineage>
        <taxon>Eukaryota</taxon>
        <taxon>Fungi</taxon>
        <taxon>Dikarya</taxon>
        <taxon>Basidiomycota</taxon>
        <taxon>Agaricomycotina</taxon>
        <taxon>Agaricomycetes</taxon>
        <taxon>Gloeophyllales</taxon>
        <taxon>Gloeophyllaceae</taxon>
        <taxon>Gloeophyllum</taxon>
    </lineage>
</organism>
<name>S7QE84_GLOTA</name>
<dbReference type="EMBL" id="KB469298">
    <property type="protein sequence ID" value="EPQ57722.1"/>
    <property type="molecule type" value="Genomic_DNA"/>
</dbReference>
<evidence type="ECO:0000313" key="2">
    <source>
        <dbReference type="Proteomes" id="UP000030669"/>
    </source>
</evidence>
<dbReference type="RefSeq" id="XP_007863093.1">
    <property type="nucleotide sequence ID" value="XM_007864902.1"/>
</dbReference>
<dbReference type="Proteomes" id="UP000030669">
    <property type="component" value="Unassembled WGS sequence"/>
</dbReference>
<dbReference type="KEGG" id="gtr:GLOTRDRAFT_126214"/>
<accession>S7QE84</accession>
<keyword evidence="2" id="KW-1185">Reference proteome</keyword>
<dbReference type="AlphaFoldDB" id="S7QE84"/>
<protein>
    <submittedName>
        <fullName evidence="1">Uncharacterized protein</fullName>
    </submittedName>
</protein>
<sequence length="208" mass="23968">MEFSTISSLGSLPELEGSALFRAAPTDVHLAVQMCFESDDFDAEHNFRVTHVVPVSVLTSRIRQMLGQSAPVIPWEEWGPSYTVMTGPVYYDQYLSRPMHGVASQRLVDWFHPAHHTAEDTAEVFDFRVHRLRRGLQSGKMQEHVTMDPDDTFWIDHSMFHPCAKMTFRLPPQVPRPMGGYWDLALTADNIVLYDYDKKNEYCYILNI</sequence>
<dbReference type="GeneID" id="19301358"/>
<gene>
    <name evidence="1" type="ORF">GLOTRDRAFT_126214</name>
</gene>
<dbReference type="HOGENOM" id="CLU_1321007_0_0_1"/>
<reference evidence="1 2" key="1">
    <citation type="journal article" date="2012" name="Science">
        <title>The Paleozoic origin of enzymatic lignin decomposition reconstructed from 31 fungal genomes.</title>
        <authorList>
            <person name="Floudas D."/>
            <person name="Binder M."/>
            <person name="Riley R."/>
            <person name="Barry K."/>
            <person name="Blanchette R.A."/>
            <person name="Henrissat B."/>
            <person name="Martinez A.T."/>
            <person name="Otillar R."/>
            <person name="Spatafora J.W."/>
            <person name="Yadav J.S."/>
            <person name="Aerts A."/>
            <person name="Benoit I."/>
            <person name="Boyd A."/>
            <person name="Carlson A."/>
            <person name="Copeland A."/>
            <person name="Coutinho P.M."/>
            <person name="de Vries R.P."/>
            <person name="Ferreira P."/>
            <person name="Findley K."/>
            <person name="Foster B."/>
            <person name="Gaskell J."/>
            <person name="Glotzer D."/>
            <person name="Gorecki P."/>
            <person name="Heitman J."/>
            <person name="Hesse C."/>
            <person name="Hori C."/>
            <person name="Igarashi K."/>
            <person name="Jurgens J.A."/>
            <person name="Kallen N."/>
            <person name="Kersten P."/>
            <person name="Kohler A."/>
            <person name="Kuees U."/>
            <person name="Kumar T.K.A."/>
            <person name="Kuo A."/>
            <person name="LaButti K."/>
            <person name="Larrondo L.F."/>
            <person name="Lindquist E."/>
            <person name="Ling A."/>
            <person name="Lombard V."/>
            <person name="Lucas S."/>
            <person name="Lundell T."/>
            <person name="Martin R."/>
            <person name="McLaughlin D.J."/>
            <person name="Morgenstern I."/>
            <person name="Morin E."/>
            <person name="Murat C."/>
            <person name="Nagy L.G."/>
            <person name="Nolan M."/>
            <person name="Ohm R.A."/>
            <person name="Patyshakuliyeva A."/>
            <person name="Rokas A."/>
            <person name="Ruiz-Duenas F.J."/>
            <person name="Sabat G."/>
            <person name="Salamov A."/>
            <person name="Samejima M."/>
            <person name="Schmutz J."/>
            <person name="Slot J.C."/>
            <person name="St John F."/>
            <person name="Stenlid J."/>
            <person name="Sun H."/>
            <person name="Sun S."/>
            <person name="Syed K."/>
            <person name="Tsang A."/>
            <person name="Wiebenga A."/>
            <person name="Young D."/>
            <person name="Pisabarro A."/>
            <person name="Eastwood D.C."/>
            <person name="Martin F."/>
            <person name="Cullen D."/>
            <person name="Grigoriev I.V."/>
            <person name="Hibbett D.S."/>
        </authorList>
    </citation>
    <scope>NUCLEOTIDE SEQUENCE [LARGE SCALE GENOMIC DNA]</scope>
    <source>
        <strain evidence="1 2">ATCC 11539</strain>
    </source>
</reference>